<proteinExistence type="predicted"/>
<keyword evidence="1" id="KW-0378">Hydrolase</keyword>
<dbReference type="EMBL" id="JAHRIN010008738">
    <property type="protein sequence ID" value="MEQ2193855.1"/>
    <property type="molecule type" value="Genomic_DNA"/>
</dbReference>
<organism evidence="3 4">
    <name type="scientific">Xenoophorus captivus</name>
    <dbReference type="NCBI Taxonomy" id="1517983"/>
    <lineage>
        <taxon>Eukaryota</taxon>
        <taxon>Metazoa</taxon>
        <taxon>Chordata</taxon>
        <taxon>Craniata</taxon>
        <taxon>Vertebrata</taxon>
        <taxon>Euteleostomi</taxon>
        <taxon>Actinopterygii</taxon>
        <taxon>Neopterygii</taxon>
        <taxon>Teleostei</taxon>
        <taxon>Neoteleostei</taxon>
        <taxon>Acanthomorphata</taxon>
        <taxon>Ovalentaria</taxon>
        <taxon>Atherinomorphae</taxon>
        <taxon>Cyprinodontiformes</taxon>
        <taxon>Goodeidae</taxon>
        <taxon>Xenoophorus</taxon>
    </lineage>
</organism>
<reference evidence="3 4" key="1">
    <citation type="submission" date="2021-06" db="EMBL/GenBank/DDBJ databases">
        <authorList>
            <person name="Palmer J.M."/>
        </authorList>
    </citation>
    <scope>NUCLEOTIDE SEQUENCE [LARGE SCALE GENOMIC DNA]</scope>
    <source>
        <strain evidence="3 4">XC_2019</strain>
        <tissue evidence="3">Muscle</tissue>
    </source>
</reference>
<feature type="non-terminal residue" evidence="3">
    <location>
        <position position="1"/>
    </location>
</feature>
<keyword evidence="4" id="KW-1185">Reference proteome</keyword>
<evidence type="ECO:0000313" key="4">
    <source>
        <dbReference type="Proteomes" id="UP001434883"/>
    </source>
</evidence>
<evidence type="ECO:0000256" key="2">
    <source>
        <dbReference type="ARBA" id="ARBA00023098"/>
    </source>
</evidence>
<dbReference type="PANTHER" id="PTHR12187:SF3">
    <property type="entry name" value="INOSITOL POLYPHOSPHATE 4-PHOSPHATASE TYPE II"/>
    <property type="match status" value="1"/>
</dbReference>
<sequence length="122" mass="14268">CPLACEPTDHSYIDREDFALTGPVFRNPVCKVYRFQTVDSKWMLVREQMEECTLSFTIPKQLLSLYIEEDHSRLQDLEELGELSPHWDNLRKEIVTRYGGIISYYQETLAELEKVTGVKVSH</sequence>
<comment type="caution">
    <text evidence="3">The sequence shown here is derived from an EMBL/GenBank/DDBJ whole genome shotgun (WGS) entry which is preliminary data.</text>
</comment>
<keyword evidence="2" id="KW-0443">Lipid metabolism</keyword>
<accession>A0ABV0QDH1</accession>
<gene>
    <name evidence="3" type="ORF">XENOCAPTIV_016173</name>
</gene>
<dbReference type="InterPro" id="IPR039034">
    <property type="entry name" value="INPP4"/>
</dbReference>
<name>A0ABV0QDH1_9TELE</name>
<protein>
    <submittedName>
        <fullName evidence="3">Uncharacterized protein</fullName>
    </submittedName>
</protein>
<dbReference type="PANTHER" id="PTHR12187">
    <property type="entry name" value="AGAP000124-PA"/>
    <property type="match status" value="1"/>
</dbReference>
<dbReference type="Proteomes" id="UP001434883">
    <property type="component" value="Unassembled WGS sequence"/>
</dbReference>
<evidence type="ECO:0000313" key="3">
    <source>
        <dbReference type="EMBL" id="MEQ2193855.1"/>
    </source>
</evidence>
<evidence type="ECO:0000256" key="1">
    <source>
        <dbReference type="ARBA" id="ARBA00022801"/>
    </source>
</evidence>